<feature type="domain" description="Release factor glutamine methyltransferase N-terminal" evidence="7">
    <location>
        <begin position="44"/>
        <end position="115"/>
    </location>
</feature>
<evidence type="ECO:0000259" key="7">
    <source>
        <dbReference type="Pfam" id="PF17827"/>
    </source>
</evidence>
<dbReference type="InterPro" id="IPR050320">
    <property type="entry name" value="N5-glutamine_MTase"/>
</dbReference>
<evidence type="ECO:0000256" key="2">
    <source>
        <dbReference type="ARBA" id="ARBA00022603"/>
    </source>
</evidence>
<dbReference type="AlphaFoldDB" id="A0AAV6GHI9"/>
<accession>A0AAV6GHI9</accession>
<dbReference type="PANTHER" id="PTHR18895">
    <property type="entry name" value="HEMK METHYLTRANSFERASE"/>
    <property type="match status" value="1"/>
</dbReference>
<evidence type="ECO:0000256" key="1">
    <source>
        <dbReference type="ARBA" id="ARBA00012771"/>
    </source>
</evidence>
<reference evidence="8" key="1">
    <citation type="submission" date="2020-10" db="EMBL/GenBank/DDBJ databases">
        <title>Chromosome-scale genome assembly of the Allis shad, Alosa alosa.</title>
        <authorList>
            <person name="Margot Z."/>
            <person name="Christophe K."/>
            <person name="Cabau C."/>
            <person name="Louis A."/>
            <person name="Berthelot C."/>
            <person name="Parey E."/>
            <person name="Roest Crollius H."/>
            <person name="Montfort J."/>
            <person name="Robinson-Rechavi M."/>
            <person name="Bucao C."/>
            <person name="Bouchez O."/>
            <person name="Gislard M."/>
            <person name="Lluch J."/>
            <person name="Milhes M."/>
            <person name="Lampietro C."/>
            <person name="Lopez Roques C."/>
            <person name="Donnadieu C."/>
            <person name="Braasch I."/>
            <person name="Desvignes T."/>
            <person name="Postlethwait J."/>
            <person name="Bobe J."/>
            <person name="Guiguen Y."/>
        </authorList>
    </citation>
    <scope>NUCLEOTIDE SEQUENCE</scope>
    <source>
        <strain evidence="8">M-15738</strain>
        <tissue evidence="8">Blood</tissue>
    </source>
</reference>
<dbReference type="Pfam" id="PF05175">
    <property type="entry name" value="MTS"/>
    <property type="match status" value="1"/>
</dbReference>
<proteinExistence type="predicted"/>
<dbReference type="EMBL" id="JADWDJ010000010">
    <property type="protein sequence ID" value="KAG5274270.1"/>
    <property type="molecule type" value="Genomic_DNA"/>
</dbReference>
<evidence type="ECO:0000256" key="3">
    <source>
        <dbReference type="ARBA" id="ARBA00022679"/>
    </source>
</evidence>
<dbReference type="CDD" id="cd02440">
    <property type="entry name" value="AdoMet_MTases"/>
    <property type="match status" value="1"/>
</dbReference>
<evidence type="ECO:0000313" key="8">
    <source>
        <dbReference type="EMBL" id="KAG5274270.1"/>
    </source>
</evidence>
<dbReference type="InterPro" id="IPR004556">
    <property type="entry name" value="HemK-like"/>
</dbReference>
<feature type="domain" description="Methyltransferase small" evidence="6">
    <location>
        <begin position="164"/>
        <end position="243"/>
    </location>
</feature>
<dbReference type="PANTHER" id="PTHR18895:SF74">
    <property type="entry name" value="MTRF1L RELEASE FACTOR GLUTAMINE METHYLTRANSFERASE"/>
    <property type="match status" value="1"/>
</dbReference>
<dbReference type="GO" id="GO:0102559">
    <property type="term" value="F:peptide chain release factor N(5)-glutamine methyltransferase activity"/>
    <property type="evidence" value="ECO:0007669"/>
    <property type="project" value="UniProtKB-EC"/>
</dbReference>
<evidence type="ECO:0000313" key="9">
    <source>
        <dbReference type="Proteomes" id="UP000823561"/>
    </source>
</evidence>
<dbReference type="EC" id="2.1.1.297" evidence="1"/>
<dbReference type="InterPro" id="IPR040758">
    <property type="entry name" value="PrmC_N"/>
</dbReference>
<dbReference type="Gene3D" id="1.10.8.10">
    <property type="entry name" value="DNA helicase RuvA subunit, C-terminal domain"/>
    <property type="match status" value="1"/>
</dbReference>
<dbReference type="Pfam" id="PF17827">
    <property type="entry name" value="PrmC_N"/>
    <property type="match status" value="1"/>
</dbReference>
<evidence type="ECO:0000256" key="4">
    <source>
        <dbReference type="ARBA" id="ARBA00022691"/>
    </source>
</evidence>
<keyword evidence="3" id="KW-0808">Transferase</keyword>
<organism evidence="8 9">
    <name type="scientific">Alosa alosa</name>
    <name type="common">allis shad</name>
    <dbReference type="NCBI Taxonomy" id="278164"/>
    <lineage>
        <taxon>Eukaryota</taxon>
        <taxon>Metazoa</taxon>
        <taxon>Chordata</taxon>
        <taxon>Craniata</taxon>
        <taxon>Vertebrata</taxon>
        <taxon>Euteleostomi</taxon>
        <taxon>Actinopterygii</taxon>
        <taxon>Neopterygii</taxon>
        <taxon>Teleostei</taxon>
        <taxon>Clupei</taxon>
        <taxon>Clupeiformes</taxon>
        <taxon>Clupeoidei</taxon>
        <taxon>Clupeidae</taxon>
        <taxon>Alosa</taxon>
    </lineage>
</organism>
<dbReference type="InterPro" id="IPR002052">
    <property type="entry name" value="DNA_methylase_N6_adenine_CS"/>
</dbReference>
<dbReference type="Proteomes" id="UP000823561">
    <property type="component" value="Chromosome 10"/>
</dbReference>
<sequence length="290" mass="32249">MLFRLKNFGRFLHQRNSVVSRQVSTACGVGDVTLPISTGFTVEQALTKWGARFQVAGVPEPHLSSEYIISHVLGHKTLNSLSRKGLTQMLSQAQLDRIWKLCHKRLTRMPVQYVIEEWDFRDITLKMKPPVFIPRPETEELVGLILADLKDCGIASEDMDTLSFLEVGCGSGAISLSLLHSLTQVRGMALDQSAEAVALTRENALSLGLHDRLKVSQVDVMRDADWLLRTCNPVEVLVSNPPYLFTEDLDSLEPEVKRFEDHAALDGGEEGMCVIDQILALAPRLLTDNG</sequence>
<evidence type="ECO:0000256" key="5">
    <source>
        <dbReference type="ARBA" id="ARBA00048391"/>
    </source>
</evidence>
<evidence type="ECO:0000259" key="6">
    <source>
        <dbReference type="Pfam" id="PF05175"/>
    </source>
</evidence>
<comment type="catalytic activity">
    <reaction evidence="5">
        <text>L-glutaminyl-[peptide chain release factor] + S-adenosyl-L-methionine = N(5)-methyl-L-glutaminyl-[peptide chain release factor] + S-adenosyl-L-homocysteine + H(+)</text>
        <dbReference type="Rhea" id="RHEA:42896"/>
        <dbReference type="Rhea" id="RHEA-COMP:10271"/>
        <dbReference type="Rhea" id="RHEA-COMP:10272"/>
        <dbReference type="ChEBI" id="CHEBI:15378"/>
        <dbReference type="ChEBI" id="CHEBI:30011"/>
        <dbReference type="ChEBI" id="CHEBI:57856"/>
        <dbReference type="ChEBI" id="CHEBI:59789"/>
        <dbReference type="ChEBI" id="CHEBI:61891"/>
        <dbReference type="EC" id="2.1.1.297"/>
    </reaction>
</comment>
<dbReference type="InterPro" id="IPR007848">
    <property type="entry name" value="Small_mtfrase_dom"/>
</dbReference>
<gene>
    <name evidence="8" type="ORF">AALO_G00134230</name>
</gene>
<dbReference type="GO" id="GO:0032259">
    <property type="term" value="P:methylation"/>
    <property type="evidence" value="ECO:0007669"/>
    <property type="project" value="UniProtKB-KW"/>
</dbReference>
<comment type="caution">
    <text evidence="8">The sequence shown here is derived from an EMBL/GenBank/DDBJ whole genome shotgun (WGS) entry which is preliminary data.</text>
</comment>
<dbReference type="InterPro" id="IPR029063">
    <property type="entry name" value="SAM-dependent_MTases_sf"/>
</dbReference>
<dbReference type="GO" id="GO:0005739">
    <property type="term" value="C:mitochondrion"/>
    <property type="evidence" value="ECO:0007669"/>
    <property type="project" value="TreeGrafter"/>
</dbReference>
<name>A0AAV6GHI9_9TELE</name>
<dbReference type="NCBIfam" id="TIGR00536">
    <property type="entry name" value="hemK_fam"/>
    <property type="match status" value="1"/>
</dbReference>
<dbReference type="SUPFAM" id="SSF53335">
    <property type="entry name" value="S-adenosyl-L-methionine-dependent methyltransferases"/>
    <property type="match status" value="1"/>
</dbReference>
<dbReference type="GO" id="GO:0003676">
    <property type="term" value="F:nucleic acid binding"/>
    <property type="evidence" value="ECO:0007669"/>
    <property type="project" value="InterPro"/>
</dbReference>
<keyword evidence="4" id="KW-0949">S-adenosyl-L-methionine</keyword>
<keyword evidence="2" id="KW-0489">Methyltransferase</keyword>
<protein>
    <recommendedName>
        <fullName evidence="1">peptide chain release factor N(5)-glutamine methyltransferase</fullName>
        <ecNumber evidence="1">2.1.1.297</ecNumber>
    </recommendedName>
</protein>
<keyword evidence="9" id="KW-1185">Reference proteome</keyword>
<dbReference type="Gene3D" id="3.40.50.150">
    <property type="entry name" value="Vaccinia Virus protein VP39"/>
    <property type="match status" value="1"/>
</dbReference>
<dbReference type="PROSITE" id="PS00092">
    <property type="entry name" value="N6_MTASE"/>
    <property type="match status" value="1"/>
</dbReference>